<name>A0A1D3D1X3_9EIME</name>
<dbReference type="InParanoid" id="A0A1D3D1X3"/>
<gene>
    <name evidence="2" type="ORF">cyc_06493</name>
</gene>
<feature type="chain" id="PRO_5008914067" evidence="1">
    <location>
        <begin position="20"/>
        <end position="109"/>
    </location>
</feature>
<keyword evidence="1" id="KW-0732">Signal</keyword>
<evidence type="ECO:0000313" key="3">
    <source>
        <dbReference type="Proteomes" id="UP000095192"/>
    </source>
</evidence>
<reference evidence="2 3" key="1">
    <citation type="journal article" date="2016" name="BMC Genomics">
        <title>Comparative genomics reveals Cyclospora cayetanensis possesses coccidia-like metabolism and invasion components but unique surface antigens.</title>
        <authorList>
            <person name="Liu S."/>
            <person name="Wang L."/>
            <person name="Zheng H."/>
            <person name="Xu Z."/>
            <person name="Roellig D.M."/>
            <person name="Li N."/>
            <person name="Frace M.A."/>
            <person name="Tang K."/>
            <person name="Arrowood M.J."/>
            <person name="Moss D.M."/>
            <person name="Zhang L."/>
            <person name="Feng Y."/>
            <person name="Xiao L."/>
        </authorList>
    </citation>
    <scope>NUCLEOTIDE SEQUENCE [LARGE SCALE GENOMIC DNA]</scope>
    <source>
        <strain evidence="2 3">CHN_HEN01</strain>
    </source>
</reference>
<comment type="caution">
    <text evidence="2">The sequence shown here is derived from an EMBL/GenBank/DDBJ whole genome shotgun (WGS) entry which is preliminary data.</text>
</comment>
<proteinExistence type="predicted"/>
<dbReference type="EMBL" id="JROU02001089">
    <property type="protein sequence ID" value="OEH77444.1"/>
    <property type="molecule type" value="Genomic_DNA"/>
</dbReference>
<organism evidence="2 3">
    <name type="scientific">Cyclospora cayetanensis</name>
    <dbReference type="NCBI Taxonomy" id="88456"/>
    <lineage>
        <taxon>Eukaryota</taxon>
        <taxon>Sar</taxon>
        <taxon>Alveolata</taxon>
        <taxon>Apicomplexa</taxon>
        <taxon>Conoidasida</taxon>
        <taxon>Coccidia</taxon>
        <taxon>Eucoccidiorida</taxon>
        <taxon>Eimeriorina</taxon>
        <taxon>Eimeriidae</taxon>
        <taxon>Cyclospora</taxon>
    </lineage>
</organism>
<dbReference type="Proteomes" id="UP000095192">
    <property type="component" value="Unassembled WGS sequence"/>
</dbReference>
<evidence type="ECO:0000313" key="2">
    <source>
        <dbReference type="EMBL" id="OEH77444.1"/>
    </source>
</evidence>
<keyword evidence="3" id="KW-1185">Reference proteome</keyword>
<evidence type="ECO:0000256" key="1">
    <source>
        <dbReference type="SAM" id="SignalP"/>
    </source>
</evidence>
<feature type="signal peptide" evidence="1">
    <location>
        <begin position="1"/>
        <end position="19"/>
    </location>
</feature>
<accession>A0A1D3D1X3</accession>
<protein>
    <submittedName>
        <fullName evidence="2">Uncharacterized protein</fullName>
    </submittedName>
</protein>
<sequence>MLFVKTLLGFLYATRSSIGQQQQQETMMDVDETHAEPQTAKSFAELLQQGLAPVLAEMFKASTSELEKHITAVEIAAAAAAAASKWDDENARNVLWEILCPLMVIYCML</sequence>
<dbReference type="AlphaFoldDB" id="A0A1D3D1X3"/>
<dbReference type="VEuPathDB" id="ToxoDB:cyc_06493"/>